<dbReference type="EMBL" id="VNHC01000002">
    <property type="protein sequence ID" value="TVV28281.1"/>
    <property type="molecule type" value="Genomic_DNA"/>
</dbReference>
<comment type="caution">
    <text evidence="1">The sequence shown here is derived from an EMBL/GenBank/DDBJ whole genome shotgun (WGS) entry which is preliminary data.</text>
</comment>
<protein>
    <submittedName>
        <fullName evidence="1">Uncharacterized protein</fullName>
    </submittedName>
</protein>
<reference evidence="1 2" key="1">
    <citation type="submission" date="2019-07" db="EMBL/GenBank/DDBJ databases">
        <title>Genome sequence of Weissella cibaria GK1.</title>
        <authorList>
            <person name="Choi H.-J."/>
        </authorList>
    </citation>
    <scope>NUCLEOTIDE SEQUENCE [LARGE SCALE GENOMIC DNA]</scope>
    <source>
        <strain evidence="1 2">GK1</strain>
    </source>
</reference>
<evidence type="ECO:0000313" key="2">
    <source>
        <dbReference type="Proteomes" id="UP000320012"/>
    </source>
</evidence>
<proteinExistence type="predicted"/>
<name>A0A9Q8JK21_9LACO</name>
<sequence>MEQSTKTRKLAEMLDEAEQRSAALSGLSDLINSHTEVLPRALITPSSSEKEFKKVNDALDDYTDVFYASNSLAMISNDLLRIISEANMLMFDTNQVIDNVDRFKRVKNIINDAFEAGLTYNSNEKNMALLDQEMALNAEKVINLFAE</sequence>
<dbReference type="Proteomes" id="UP000320012">
    <property type="component" value="Unassembled WGS sequence"/>
</dbReference>
<dbReference type="AlphaFoldDB" id="A0A9Q8JK21"/>
<dbReference type="RefSeq" id="WP_145464530.1">
    <property type="nucleotide sequence ID" value="NZ_VNHC01000002.1"/>
</dbReference>
<evidence type="ECO:0000313" key="1">
    <source>
        <dbReference type="EMBL" id="TVV28281.1"/>
    </source>
</evidence>
<gene>
    <name evidence="1" type="ORF">FO435_10520</name>
</gene>
<organism evidence="1 2">
    <name type="scientific">Weissella cibaria</name>
    <dbReference type="NCBI Taxonomy" id="137591"/>
    <lineage>
        <taxon>Bacteria</taxon>
        <taxon>Bacillati</taxon>
        <taxon>Bacillota</taxon>
        <taxon>Bacilli</taxon>
        <taxon>Lactobacillales</taxon>
        <taxon>Lactobacillaceae</taxon>
        <taxon>Weissella</taxon>
    </lineage>
</organism>
<accession>A0A9Q8JK21</accession>